<keyword evidence="1" id="KW-0472">Membrane</keyword>
<evidence type="ECO:0000313" key="3">
    <source>
        <dbReference type="Proteomes" id="UP001470230"/>
    </source>
</evidence>
<evidence type="ECO:0000256" key="1">
    <source>
        <dbReference type="SAM" id="Phobius"/>
    </source>
</evidence>
<dbReference type="Proteomes" id="UP001470230">
    <property type="component" value="Unassembled WGS sequence"/>
</dbReference>
<comment type="caution">
    <text evidence="2">The sequence shown here is derived from an EMBL/GenBank/DDBJ whole genome shotgun (WGS) entry which is preliminary data.</text>
</comment>
<gene>
    <name evidence="2" type="ORF">M9Y10_038852</name>
</gene>
<feature type="transmembrane region" description="Helical" evidence="1">
    <location>
        <begin position="192"/>
        <end position="217"/>
    </location>
</feature>
<feature type="transmembrane region" description="Helical" evidence="1">
    <location>
        <begin position="110"/>
        <end position="132"/>
    </location>
</feature>
<feature type="transmembrane region" description="Helical" evidence="1">
    <location>
        <begin position="138"/>
        <end position="155"/>
    </location>
</feature>
<feature type="transmembrane region" description="Helical" evidence="1">
    <location>
        <begin position="369"/>
        <end position="390"/>
    </location>
</feature>
<keyword evidence="3" id="KW-1185">Reference proteome</keyword>
<feature type="transmembrane region" description="Helical" evidence="1">
    <location>
        <begin position="229"/>
        <end position="252"/>
    </location>
</feature>
<evidence type="ECO:0008006" key="4">
    <source>
        <dbReference type="Google" id="ProtNLM"/>
    </source>
</evidence>
<sequence length="407" mass="47520">MSNREKPKRISFKASSGRISLLLQKKDLLCLWALFSSAFTLRIFHISKLKTPILDEYYYCQQLVNLSLHNISRPIIGDLILLTPIKIFYSDSLKSTVSNATNTFEIFPAYMWIKYFNIFISALIPPLITASLRLNGCPIFISMLSGFFIVFEFCNILRSRLVCADSLFNFVVALSLFLNSLINYNISDSLVFITTFICAFSSVIDYSGLVLLILFISDLIISKKKEYKMVFTFISFVVILNIIDLCLETFFIKNESFGHLLIQKINVLFCFKCKRHRLYAFPLWKFIPRLVWERPNQKIYLMNHPIVTLFSSLFCGIGILSKKSINYFISIFIIWILKRPTNCIDYQIPFFFSVYSIAQYLQNWPMRNLFAFLILVLLTVVFSIWAPWIYGFKISPYIESSINFWKS</sequence>
<organism evidence="2 3">
    <name type="scientific">Tritrichomonas musculus</name>
    <dbReference type="NCBI Taxonomy" id="1915356"/>
    <lineage>
        <taxon>Eukaryota</taxon>
        <taxon>Metamonada</taxon>
        <taxon>Parabasalia</taxon>
        <taxon>Tritrichomonadida</taxon>
        <taxon>Tritrichomonadidae</taxon>
        <taxon>Tritrichomonas</taxon>
    </lineage>
</organism>
<feature type="transmembrane region" description="Helical" evidence="1">
    <location>
        <begin position="299"/>
        <end position="320"/>
    </location>
</feature>
<name>A0ABR2KCQ5_9EUKA</name>
<keyword evidence="1" id="KW-0812">Transmembrane</keyword>
<reference evidence="2 3" key="1">
    <citation type="submission" date="2024-04" db="EMBL/GenBank/DDBJ databases">
        <title>Tritrichomonas musculus Genome.</title>
        <authorList>
            <person name="Alves-Ferreira E."/>
            <person name="Grigg M."/>
            <person name="Lorenzi H."/>
            <person name="Galac M."/>
        </authorList>
    </citation>
    <scope>NUCLEOTIDE SEQUENCE [LARGE SCALE GENOMIC DNA]</scope>
    <source>
        <strain evidence="2 3">EAF2021</strain>
    </source>
</reference>
<dbReference type="EMBL" id="JAPFFF010000006">
    <property type="protein sequence ID" value="KAK8887795.1"/>
    <property type="molecule type" value="Genomic_DNA"/>
</dbReference>
<keyword evidence="1" id="KW-1133">Transmembrane helix</keyword>
<protein>
    <recommendedName>
        <fullName evidence="4">GPI mannosyltransferase 2</fullName>
    </recommendedName>
</protein>
<accession>A0ABR2KCQ5</accession>
<evidence type="ECO:0000313" key="2">
    <source>
        <dbReference type="EMBL" id="KAK8887795.1"/>
    </source>
</evidence>
<proteinExistence type="predicted"/>
<feature type="transmembrane region" description="Helical" evidence="1">
    <location>
        <begin position="167"/>
        <end position="186"/>
    </location>
</feature>